<dbReference type="EMBL" id="CABQ01000289">
    <property type="protein sequence ID" value="CBI08895.1"/>
    <property type="molecule type" value="Genomic_DNA"/>
</dbReference>
<dbReference type="AlphaFoldDB" id="E6QNS4"/>
<sequence length="66" mass="8088">MQGFFPYPHLCGVHTIFLRYLINRLFTTDRLKRNLRFLCTTKILTFRFTHVKTLHLRHHLKLLSDF</sequence>
<accession>E6QNS4</accession>
<reference evidence="1" key="1">
    <citation type="submission" date="2009-10" db="EMBL/GenBank/DDBJ databases">
        <title>Diversity of trophic interactions inside an arsenic-rich microbial ecosystem.</title>
        <authorList>
            <person name="Bertin P.N."/>
            <person name="Heinrich-Salmeron A."/>
            <person name="Pelletier E."/>
            <person name="Goulhen-Chollet F."/>
            <person name="Arsene-Ploetze F."/>
            <person name="Gallien S."/>
            <person name="Calteau A."/>
            <person name="Vallenet D."/>
            <person name="Casiot C."/>
            <person name="Chane-Woon-Ming B."/>
            <person name="Giloteaux L."/>
            <person name="Barakat M."/>
            <person name="Bonnefoy V."/>
            <person name="Bruneel O."/>
            <person name="Chandler M."/>
            <person name="Cleiss J."/>
            <person name="Duran R."/>
            <person name="Elbaz-Poulichet F."/>
            <person name="Fonknechten N."/>
            <person name="Lauga B."/>
            <person name="Mornico D."/>
            <person name="Ortet P."/>
            <person name="Schaeffer C."/>
            <person name="Siguier P."/>
            <person name="Alexander Thil Smith A."/>
            <person name="Van Dorsselaer A."/>
            <person name="Weissenbach J."/>
            <person name="Medigue C."/>
            <person name="Le Paslier D."/>
        </authorList>
    </citation>
    <scope>NUCLEOTIDE SEQUENCE</scope>
</reference>
<proteinExistence type="predicted"/>
<organism evidence="1">
    <name type="scientific">mine drainage metagenome</name>
    <dbReference type="NCBI Taxonomy" id="410659"/>
    <lineage>
        <taxon>unclassified sequences</taxon>
        <taxon>metagenomes</taxon>
        <taxon>ecological metagenomes</taxon>
    </lineage>
</organism>
<name>E6QNS4_9ZZZZ</name>
<comment type="caution">
    <text evidence="1">The sequence shown here is derived from an EMBL/GenBank/DDBJ whole genome shotgun (WGS) entry which is preliminary data.</text>
</comment>
<protein>
    <submittedName>
        <fullName evidence="1">Uncharacterized protein</fullName>
    </submittedName>
</protein>
<evidence type="ECO:0000313" key="1">
    <source>
        <dbReference type="EMBL" id="CBI08895.1"/>
    </source>
</evidence>
<gene>
    <name evidence="1" type="ORF">CARN6_2417</name>
</gene>